<evidence type="ECO:0000256" key="2">
    <source>
        <dbReference type="SAM" id="MobiDB-lite"/>
    </source>
</evidence>
<feature type="region of interest" description="Disordered" evidence="2">
    <location>
        <begin position="1651"/>
        <end position="1670"/>
    </location>
</feature>
<accession>A0AAV7VSQ7</accession>
<dbReference type="PANTHER" id="PTHR11852">
    <property type="entry name" value="PLATELET-ACTIVATING FACTOR ACETYLHYDROLASE"/>
    <property type="match status" value="1"/>
</dbReference>
<evidence type="ECO:0000313" key="5">
    <source>
        <dbReference type="Proteomes" id="UP001066276"/>
    </source>
</evidence>
<feature type="region of interest" description="Disordered" evidence="2">
    <location>
        <begin position="1819"/>
        <end position="1844"/>
    </location>
</feature>
<feature type="region of interest" description="Disordered" evidence="2">
    <location>
        <begin position="69"/>
        <end position="108"/>
    </location>
</feature>
<dbReference type="Pfam" id="PF25817">
    <property type="entry name" value="ICE1_C"/>
    <property type="match status" value="1"/>
</dbReference>
<dbReference type="Proteomes" id="UP001066276">
    <property type="component" value="Chromosome 2_1"/>
</dbReference>
<dbReference type="PANTHER" id="PTHR11852:SF4">
    <property type="entry name" value="LITTLE ELONGATION COMPLEX SUBUNIT 1"/>
    <property type="match status" value="1"/>
</dbReference>
<feature type="compositionally biased region" description="Polar residues" evidence="2">
    <location>
        <begin position="567"/>
        <end position="583"/>
    </location>
</feature>
<protein>
    <recommendedName>
        <fullName evidence="3">Little elongation complex subunit 1 C-terminal domain-containing protein</fullName>
    </recommendedName>
</protein>
<feature type="compositionally biased region" description="Basic and acidic residues" evidence="2">
    <location>
        <begin position="594"/>
        <end position="608"/>
    </location>
</feature>
<feature type="region of interest" description="Disordered" evidence="2">
    <location>
        <begin position="314"/>
        <end position="381"/>
    </location>
</feature>
<feature type="domain" description="Little elongation complex subunit 1 C-terminal" evidence="3">
    <location>
        <begin position="2268"/>
        <end position="2460"/>
    </location>
</feature>
<dbReference type="InterPro" id="IPR057881">
    <property type="entry name" value="ICE1_C"/>
</dbReference>
<sequence length="2468" mass="272301">MIVSGQVAPLRRLGPLLQLPLTRGALMVKVQLRLLRIMFTHGEERPTGSRREPPAKAPSLLHNCVAAPAQAPPSAHAPGSSHGSPPNELQQALPPGPPTGCAGPELLQGDGRREYRTSAYASPPPVRFLPVLAAQAHPVFFNQMLQLQVTERENSTLRHQLEQMLQKIATHDHCLGELESLQSELEEKKSSLKIYQDIQEEYIRIKEEFEQSDFGKKKLEARVKKLEDAAVKHNSDMKQLKAEKKTIEKELKKTQEKLEELHQERRKKRMKHAVTQFTSEEPVVMVDKKKIKHLLEELWVCLDVAAQEQKNIDVQEKSPRKRIRSRKSDYILPPSHSSLLETSETHLSERLTGKDNESEETSRDEKNKSFEDHAQDGDSAFYDDRATDTAVQKDFACSSLHCSEDDDDELGEKLRFVLNWARPLPPLLSPVQLSPSRTQDALFGEITDSSNDEIDCGTSKGDPSSDDGALECQINCTFVSGQEKPSKDTTTKEGHSTPLVQEHASINERDNAVKVAKSLPPPLDNLETVSIEQEEFVNVEEQALNYEPTSALDSELMHIKKAQNMALTSNSDQSKTSVLTPSQEKAGPVTNKPTHHENGDEKSSKELQSEGEACMNDDMAANLQHNSEHINALVESKEITCKTVDSSEFEHTSEILAKGAVAIKDTFSALENLSEKDNNVFCANQERLPIPDVSEDTFQTCVTLDSKKLIRVKENTPCTTKALFSQENPFKSKVGEDTKNKLDTDISLFDPHESVMTCSCVIQDQSNIVGTEIDCKMLNSEGVMSRYLLEHSYACLAEEDNVGRMITDQEISGEPDSRKDEMESNTVSVEVTASNAQKLEAMFSDPVIFNEQGTSGTENIVKSSSSITPTTVVFSEENASDQRNKPSTKYSLLEIENDLEKCPVINSKAAVNIYCIEPETAEVASVASAGQKMHCANFCDPKSLSNPVEISKSLESEQKCVNKIEVNTKDDIDMCKLSESQSSGLSVQLMELQTTSSVTSEQDCKNLKMELGTKPKSEFHPQTIVTKNTFEPLASDKKTYITKTLIVEPKDPSAEAGTSVQPQNVCVSNEIKAQTESDASSQWVCCTGKPAFSLSKSTGKRACETFEKKAEVDNCVTLTVVSGNVFPLEQAETNYIGSQISHSDLARKINDTRRDSKLNQSCSTDGSIAPPIVSSYREQCAVNAKVVIRQVANLEKGGAPCIDHDSIAMQFAIEASECVKKIQSKNIVVNSVNQTSAKSAGQQCICIVNSEKDVSPKHESCCCDGRVCDKADTFTDIVPSLNKQVVVDAQVDNSTGSEQPSCSGTEVIPEKDQEFSSCKHSGTEQEGNHSDMFLENTKHFKTEQNHLSFSVLCRRGTGTWQNTFNTTSLPKDVNKEHASVNMSLNGSEEIHNMMKGRHASCPEENIMYPDVPSFRSARNPTGIRVHDNTPSPSTVKLMIDKEDSDLEDDFPVRKVSNTNRHIYRKPNRKKYMDDMLKLTKMMQHVTTANDQEDSKMTPSLNADKRFKAQHLTAVSLANAAFSELKHTNHLSGIIRTKAKCDQQAVCSFEATSLAPNSLTECSSKADHEETLNAKIVNGTKASLTHSIEANRTAPGKLAQCLTEDSVLERGSVQVQMLADHVHVTGDFEVENNALTTDLTLADTGINATSGTQEIESEPQREHHQTPGAAPFCQSTDGQGLDLSGRKMEQSFLSSSVEECNRVKSHAVQPNVKAGSSGQHCIWNIPTIDHDLKLTKYKKTIDLRSPHRTLLPEFFSMCKSNVNNTLSNKITETSSVLPNGSGMTVSKAHNSEARFRIAQGRGKVKGPLTTENQPIVANADTSTKTKHSPDTISKVRSEMGPPLPPLLQPLIATPPRTLRPVSPIMSTSSRSSLPSPLDDLISPLRETPVAPLVSPLSDDHRYKSLFTTPSPSERFSKRIVSSPLQFCAATPKHALPVPGRLPPSASGKVPPSVPQENSVRILDSMYPELSAQARTLNILKGNIQLNRCSPADCKHLPGPVNTITGFKAITSTSTAFVKTGKNSKFDGSNVVQQDVQHHQLSASSLTGNGKRATMMGAMPRSAKRLCLGIESPNLDTKENVSKFSNEEVDPCDTQAEQVENSFTELSSSQNISEANDDAVNNALMKIGDSCFDLLPVINSHVHVGNISMTPIMRDEEKEVVNECTVTKMGLAEPVLRAIVKKLKGEMSSLEKNHLQALCRVYVAICRQLGDLERARIFCYNILKEDFPESAKLTLFTISVWQEIFSLPGVVNKAMQSLIKQRAKGDVLTCLTAYLKWEKVSPLNVGIVLSSVLVAIQLCPNMKFQLNEEYGEDLSDGIWQYVYAIDLLCCHRKWVWTHDNVISKELWPIMDKWVKYKKGCLNVTFISDITVAAVLRLIGRLSQIGLKEGFVSAVKNISSVISTFISHAKEEDMPWEVQLASIYALCDMASGDPAGVLETLQTWRRITTNNIPPAVLKYIEDISSLCMFQN</sequence>
<name>A0AAV7VSQ7_PLEWA</name>
<organism evidence="4 5">
    <name type="scientific">Pleurodeles waltl</name>
    <name type="common">Iberian ribbed newt</name>
    <dbReference type="NCBI Taxonomy" id="8319"/>
    <lineage>
        <taxon>Eukaryota</taxon>
        <taxon>Metazoa</taxon>
        <taxon>Chordata</taxon>
        <taxon>Craniata</taxon>
        <taxon>Vertebrata</taxon>
        <taxon>Euteleostomi</taxon>
        <taxon>Amphibia</taxon>
        <taxon>Batrachia</taxon>
        <taxon>Caudata</taxon>
        <taxon>Salamandroidea</taxon>
        <taxon>Salamandridae</taxon>
        <taxon>Pleurodelinae</taxon>
        <taxon>Pleurodeles</taxon>
    </lineage>
</organism>
<feature type="region of interest" description="Disordered" evidence="2">
    <location>
        <begin position="567"/>
        <end position="610"/>
    </location>
</feature>
<reference evidence="4" key="1">
    <citation type="journal article" date="2022" name="bioRxiv">
        <title>Sequencing and chromosome-scale assembly of the giantPleurodeles waltlgenome.</title>
        <authorList>
            <person name="Brown T."/>
            <person name="Elewa A."/>
            <person name="Iarovenko S."/>
            <person name="Subramanian E."/>
            <person name="Araus A.J."/>
            <person name="Petzold A."/>
            <person name="Susuki M."/>
            <person name="Suzuki K.-i.T."/>
            <person name="Hayashi T."/>
            <person name="Toyoda A."/>
            <person name="Oliveira C."/>
            <person name="Osipova E."/>
            <person name="Leigh N.D."/>
            <person name="Simon A."/>
            <person name="Yun M.H."/>
        </authorList>
    </citation>
    <scope>NUCLEOTIDE SEQUENCE</scope>
    <source>
        <strain evidence="4">20211129_DDA</strain>
        <tissue evidence="4">Liver</tissue>
    </source>
</reference>
<keyword evidence="5" id="KW-1185">Reference proteome</keyword>
<dbReference type="EMBL" id="JANPWB010000003">
    <property type="protein sequence ID" value="KAJ1203667.1"/>
    <property type="molecule type" value="Genomic_DNA"/>
</dbReference>
<evidence type="ECO:0000256" key="1">
    <source>
        <dbReference type="SAM" id="Coils"/>
    </source>
</evidence>
<feature type="compositionally biased region" description="Basic and acidic residues" evidence="2">
    <location>
        <begin position="1826"/>
        <end position="1836"/>
    </location>
</feature>
<keyword evidence="1" id="KW-0175">Coiled coil</keyword>
<feature type="compositionally biased region" description="Low complexity" evidence="2">
    <location>
        <begin position="332"/>
        <end position="342"/>
    </location>
</feature>
<evidence type="ECO:0000259" key="3">
    <source>
        <dbReference type="Pfam" id="PF25817"/>
    </source>
</evidence>
<comment type="caution">
    <text evidence="4">The sequence shown here is derived from an EMBL/GenBank/DDBJ whole genome shotgun (WGS) entry which is preliminary data.</text>
</comment>
<feature type="compositionally biased region" description="Basic and acidic residues" evidence="2">
    <location>
        <begin position="343"/>
        <end position="381"/>
    </location>
</feature>
<feature type="compositionally biased region" description="Low complexity" evidence="2">
    <location>
        <begin position="69"/>
        <end position="86"/>
    </location>
</feature>
<evidence type="ECO:0000313" key="4">
    <source>
        <dbReference type="EMBL" id="KAJ1203667.1"/>
    </source>
</evidence>
<proteinExistence type="predicted"/>
<gene>
    <name evidence="4" type="ORF">NDU88_007451</name>
</gene>
<feature type="coiled-coil region" evidence="1">
    <location>
        <begin position="147"/>
        <end position="271"/>
    </location>
</feature>